<dbReference type="EMBL" id="BAABAJ010000004">
    <property type="protein sequence ID" value="GAA3907777.1"/>
    <property type="molecule type" value="Genomic_DNA"/>
</dbReference>
<organism evidence="2 3">
    <name type="scientific">Streptomyces gulbargensis</name>
    <dbReference type="NCBI Taxonomy" id="364901"/>
    <lineage>
        <taxon>Bacteria</taxon>
        <taxon>Bacillati</taxon>
        <taxon>Actinomycetota</taxon>
        <taxon>Actinomycetes</taxon>
        <taxon>Kitasatosporales</taxon>
        <taxon>Streptomycetaceae</taxon>
        <taxon>Streptomyces</taxon>
    </lineage>
</organism>
<reference evidence="3" key="1">
    <citation type="journal article" date="2019" name="Int. J. Syst. Evol. Microbiol.">
        <title>The Global Catalogue of Microorganisms (GCM) 10K type strain sequencing project: providing services to taxonomists for standard genome sequencing and annotation.</title>
        <authorList>
            <consortium name="The Broad Institute Genomics Platform"/>
            <consortium name="The Broad Institute Genome Sequencing Center for Infectious Disease"/>
            <person name="Wu L."/>
            <person name="Ma J."/>
        </authorList>
    </citation>
    <scope>NUCLEOTIDE SEQUENCE [LARGE SCALE GENOMIC DNA]</scope>
    <source>
        <strain evidence="3">JCM 16956</strain>
    </source>
</reference>
<evidence type="ECO:0000313" key="2">
    <source>
        <dbReference type="EMBL" id="GAA3907777.1"/>
    </source>
</evidence>
<accession>A0ABP7LWL3</accession>
<proteinExistence type="predicted"/>
<keyword evidence="3" id="KW-1185">Reference proteome</keyword>
<protein>
    <submittedName>
        <fullName evidence="2">Uncharacterized protein</fullName>
    </submittedName>
</protein>
<dbReference type="Proteomes" id="UP001501000">
    <property type="component" value="Unassembled WGS sequence"/>
</dbReference>
<name>A0ABP7LWL3_9ACTN</name>
<evidence type="ECO:0000256" key="1">
    <source>
        <dbReference type="SAM" id="MobiDB-lite"/>
    </source>
</evidence>
<sequence length="91" mass="9493">MAARTTVLRGKRRVRRKEDPGGAAGSAAAHPQPEEADAEAHEGQSHAQGEDGNPLVNEGESAVGRHPGHGGGPAGGRRLRTDRVLLRYRGG</sequence>
<comment type="caution">
    <text evidence="2">The sequence shown here is derived from an EMBL/GenBank/DDBJ whole genome shotgun (WGS) entry which is preliminary data.</text>
</comment>
<feature type="region of interest" description="Disordered" evidence="1">
    <location>
        <begin position="1"/>
        <end position="91"/>
    </location>
</feature>
<gene>
    <name evidence="2" type="ORF">GCM10022244_17310</name>
</gene>
<evidence type="ECO:0000313" key="3">
    <source>
        <dbReference type="Proteomes" id="UP001501000"/>
    </source>
</evidence>